<sequence length="546" mass="61587">MAQAYNKNFDWSAELHKTVVHSLTTSFGLDFLLIKDKVGGDVDTVHNVRQGIWATEKEKAAFDNRGEYDSHAYHSNKTYIEKGRADKKLQAQGKLHDKYRDTNFQAGESRQLDHVVSAHEVHNDPGRVLAGLDGAKLANQESNLSSTHGYLNNLKKDHSMEEFVNRIVPKQIAAKKASIQKNQEKLESLPADTPKQRHEKQKLQDKINKEKEHLKALEEFDGKGAMEADKKARQAMDQQINKEYYTSSKFFKETAVASAKKGALMGARQALGLVLAEIWFELIERIPEIFRYCTQKAAFEFEVFLEKIKTTFTNIVERVKVRFRDLLTSFADGVIGGILASITTTILNTFFTSQKLIVKLIRESWNSLVKAAKILFFNPEDLRAGDLTREVIRILGSGAAIAVGTILNGHLEQMLKLPFGSSIAAFISAMATGILTLGLTYYLDHSAVMQKVWDFLNALKSKYEKLLDSVQAANAKLDRYLTELSKLEFQMNPDELAAFASALATTNSEIERSLVLRKEIQRRNIKLPFESGNHSSVRSWLKSKQQ</sequence>
<feature type="transmembrane region" description="Helical" evidence="2">
    <location>
        <begin position="423"/>
        <end position="443"/>
    </location>
</feature>
<keyword evidence="2" id="KW-0812">Transmembrane</keyword>
<organism evidence="3 5">
    <name type="scientific">Moraxella caviae</name>
    <dbReference type="NCBI Taxonomy" id="34060"/>
    <lineage>
        <taxon>Bacteria</taxon>
        <taxon>Pseudomonadati</taxon>
        <taxon>Pseudomonadota</taxon>
        <taxon>Gammaproteobacteria</taxon>
        <taxon>Moraxellales</taxon>
        <taxon>Moraxellaceae</taxon>
        <taxon>Moraxella</taxon>
    </lineage>
</organism>
<evidence type="ECO:0000313" key="6">
    <source>
        <dbReference type="Proteomes" id="UP000255279"/>
    </source>
</evidence>
<feature type="transmembrane region" description="Helical" evidence="2">
    <location>
        <begin position="330"/>
        <end position="351"/>
    </location>
</feature>
<dbReference type="EMBL" id="MUXU01000027">
    <property type="protein sequence ID" value="OOR90845.1"/>
    <property type="molecule type" value="Genomic_DNA"/>
</dbReference>
<reference evidence="4 6" key="2">
    <citation type="submission" date="2018-06" db="EMBL/GenBank/DDBJ databases">
        <authorList>
            <consortium name="Pathogen Informatics"/>
            <person name="Doyle S."/>
        </authorList>
    </citation>
    <scope>NUCLEOTIDE SEQUENCE [LARGE SCALE GENOMIC DNA]</scope>
    <source>
        <strain evidence="4 6">NCTC10293</strain>
    </source>
</reference>
<dbReference type="EMBL" id="UGQE01000001">
    <property type="protein sequence ID" value="STZ10680.1"/>
    <property type="molecule type" value="Genomic_DNA"/>
</dbReference>
<keyword evidence="2" id="KW-0472">Membrane</keyword>
<keyword evidence="1" id="KW-0175">Coiled coil</keyword>
<protein>
    <submittedName>
        <fullName evidence="4">Domain of uncharacterized function (DUF1994)</fullName>
    </submittedName>
</protein>
<dbReference type="AlphaFoldDB" id="A0A1T0A527"/>
<keyword evidence="2" id="KW-1133">Transmembrane helix</keyword>
<dbReference type="OrthoDB" id="3239452at2"/>
<feature type="coiled-coil region" evidence="1">
    <location>
        <begin position="456"/>
        <end position="490"/>
    </location>
</feature>
<dbReference type="Proteomes" id="UP000190435">
    <property type="component" value="Unassembled WGS sequence"/>
</dbReference>
<evidence type="ECO:0000313" key="5">
    <source>
        <dbReference type="Proteomes" id="UP000190435"/>
    </source>
</evidence>
<evidence type="ECO:0000313" key="4">
    <source>
        <dbReference type="EMBL" id="STZ10680.1"/>
    </source>
</evidence>
<reference evidence="3 5" key="1">
    <citation type="submission" date="2017-02" db="EMBL/GenBank/DDBJ databases">
        <title>Draft genome sequence of Moraxella caviae CCUG 355 type strain.</title>
        <authorList>
            <person name="Engstrom-Jakobsson H."/>
            <person name="Salva-Serra F."/>
            <person name="Thorell K."/>
            <person name="Gonzales-Siles L."/>
            <person name="Karlsson R."/>
            <person name="Boulund F."/>
            <person name="Engstrand L."/>
            <person name="Moore E."/>
        </authorList>
    </citation>
    <scope>NUCLEOTIDE SEQUENCE [LARGE SCALE GENOMIC DNA]</scope>
    <source>
        <strain evidence="3 5">CCUG 355</strain>
    </source>
</reference>
<gene>
    <name evidence="3" type="ORF">B0181_04445</name>
    <name evidence="4" type="ORF">NCTC10293_01035</name>
</gene>
<accession>A0A1T0A527</accession>
<name>A0A1T0A527_9GAMM</name>
<feature type="transmembrane region" description="Helical" evidence="2">
    <location>
        <begin position="391"/>
        <end position="411"/>
    </location>
</feature>
<keyword evidence="5" id="KW-1185">Reference proteome</keyword>
<evidence type="ECO:0000256" key="1">
    <source>
        <dbReference type="SAM" id="Coils"/>
    </source>
</evidence>
<proteinExistence type="predicted"/>
<evidence type="ECO:0000313" key="3">
    <source>
        <dbReference type="EMBL" id="OOR90845.1"/>
    </source>
</evidence>
<dbReference type="STRING" id="34060.B0181_04445"/>
<evidence type="ECO:0000256" key="2">
    <source>
        <dbReference type="SAM" id="Phobius"/>
    </source>
</evidence>
<dbReference type="Proteomes" id="UP000255279">
    <property type="component" value="Unassembled WGS sequence"/>
</dbReference>